<dbReference type="PANTHER" id="PTHR30029:SF2">
    <property type="entry name" value="STAGE V SPORULATION PROTEIN R"/>
    <property type="match status" value="1"/>
</dbReference>
<dbReference type="EMBL" id="PFCO01000003">
    <property type="protein sequence ID" value="PIR69681.1"/>
    <property type="molecule type" value="Genomic_DNA"/>
</dbReference>
<sequence length="535" mass="63643">MTQKEIDRLKRVEERIIEIAQEEGLQTTDTIFEVVPADRVLEGMSFHFPTNFSYWQFGRDYEKNRTIYEHTGQGIPYEQVWNFETPKALIAETNPFALKVLTIAHVMGHVDFFLANKYLQHARSVADIATEARRAARRFQTYESIYGQHAVENIMDAAEAIQWHQSPNLFANEENEKEIREYLVKLKQEQLQWKIDNPSTYAHHITAEDIQIYRREIEDLQDKTPPQPAYDLLSYIIRHASGKTLKPWMKDVLSVMRNQARHLAPNARTKTLNEGWASFWHYRIMHRLFKENVLDDKDFSVFNHYHAAVVRKSKYQMNWYSIGLALFEDIKYRWDTGRFGEEYEKCEDPYKKAKWFKDAKLGMEKIFEVRELCNDYLAIDEFFTNEFIRGNELYIYQERYDDETDTIVDEIVEDNPAIIRIILKNSLSKFIAPLIYVKDGNYKDTGDLLLVHHFKGYPFEALQYLELTPQSWRNKTMERIFRLWGRPVHLDTFHLDETPEEWILTLIRCSYGGGKNHSEEPQNTHKFKKDKKLIF</sequence>
<evidence type="ECO:0000259" key="1">
    <source>
        <dbReference type="Pfam" id="PF04293"/>
    </source>
</evidence>
<reference evidence="3" key="1">
    <citation type="submission" date="2017-09" db="EMBL/GenBank/DDBJ databases">
        <title>Depth-based differentiation of microbial function through sediment-hosted aquifers and enrichment of novel symbionts in the deep terrestrial subsurface.</title>
        <authorList>
            <person name="Probst A.J."/>
            <person name="Ladd B."/>
            <person name="Jarett J.K."/>
            <person name="Geller-Mcgrath D.E."/>
            <person name="Sieber C.M.K."/>
            <person name="Emerson J.B."/>
            <person name="Anantharaman K."/>
            <person name="Thomas B.C."/>
            <person name="Malmstrom R."/>
            <person name="Stieglmeier M."/>
            <person name="Klingl A."/>
            <person name="Woyke T."/>
            <person name="Ryan C.M."/>
            <person name="Banfield J.F."/>
        </authorList>
    </citation>
    <scope>NUCLEOTIDE SEQUENCE [LARGE SCALE GENOMIC DNA]</scope>
</reference>
<evidence type="ECO:0000313" key="2">
    <source>
        <dbReference type="EMBL" id="PIR69681.1"/>
    </source>
</evidence>
<dbReference type="InterPro" id="IPR056174">
    <property type="entry name" value="SpoVR_N"/>
</dbReference>
<dbReference type="InterPro" id="IPR007390">
    <property type="entry name" value="Spore_V_R"/>
</dbReference>
<dbReference type="AlphaFoldDB" id="A0A2H0TDQ9"/>
<gene>
    <name evidence="2" type="ORF">COU47_01140</name>
</gene>
<name>A0A2H0TDQ9_9BACT</name>
<dbReference type="Pfam" id="PF04293">
    <property type="entry name" value="SpoVR"/>
    <property type="match status" value="1"/>
</dbReference>
<dbReference type="PANTHER" id="PTHR30029">
    <property type="entry name" value="STAGE V SPORULATION PROTEIN R"/>
    <property type="match status" value="1"/>
</dbReference>
<accession>A0A2H0TDQ9</accession>
<protein>
    <recommendedName>
        <fullName evidence="1">SpoVR protein-like N-terminal domain-containing protein</fullName>
    </recommendedName>
</protein>
<feature type="domain" description="SpoVR protein-like N-terminal" evidence="1">
    <location>
        <begin position="5"/>
        <end position="415"/>
    </location>
</feature>
<evidence type="ECO:0000313" key="3">
    <source>
        <dbReference type="Proteomes" id="UP000231503"/>
    </source>
</evidence>
<proteinExistence type="predicted"/>
<comment type="caution">
    <text evidence="2">The sequence shown here is derived from an EMBL/GenBank/DDBJ whole genome shotgun (WGS) entry which is preliminary data.</text>
</comment>
<dbReference type="Proteomes" id="UP000231503">
    <property type="component" value="Unassembled WGS sequence"/>
</dbReference>
<organism evidence="2 3">
    <name type="scientific">Candidatus Niyogibacteria bacterium CG10_big_fil_rev_8_21_14_0_10_46_36</name>
    <dbReference type="NCBI Taxonomy" id="1974726"/>
    <lineage>
        <taxon>Bacteria</taxon>
        <taxon>Candidatus Niyogiibacteriota</taxon>
    </lineage>
</organism>